<dbReference type="InterPro" id="IPR009057">
    <property type="entry name" value="Homeodomain-like_sf"/>
</dbReference>
<keyword evidence="1" id="KW-0805">Transcription regulation</keyword>
<dbReference type="PROSITE" id="PS00041">
    <property type="entry name" value="HTH_ARAC_FAMILY_1"/>
    <property type="match status" value="1"/>
</dbReference>
<evidence type="ECO:0000313" key="7">
    <source>
        <dbReference type="Proteomes" id="UP000220246"/>
    </source>
</evidence>
<proteinExistence type="predicted"/>
<dbReference type="InterPro" id="IPR037923">
    <property type="entry name" value="HTH-like"/>
</dbReference>
<evidence type="ECO:0000256" key="1">
    <source>
        <dbReference type="ARBA" id="ARBA00023015"/>
    </source>
</evidence>
<dbReference type="STRING" id="1219032.GCA_001515545_01923"/>
<dbReference type="SUPFAM" id="SSF51215">
    <property type="entry name" value="Regulatory protein AraC"/>
    <property type="match status" value="1"/>
</dbReference>
<evidence type="ECO:0000313" key="6">
    <source>
        <dbReference type="EMBL" id="PEH90412.1"/>
    </source>
</evidence>
<dbReference type="GO" id="GO:0043565">
    <property type="term" value="F:sequence-specific DNA binding"/>
    <property type="evidence" value="ECO:0007669"/>
    <property type="project" value="InterPro"/>
</dbReference>
<keyword evidence="2" id="KW-0238">DNA-binding</keyword>
<accession>A0A2A7UYP5</accession>
<dbReference type="GeneID" id="80802729"/>
<protein>
    <submittedName>
        <fullName evidence="6">AraC family transcriptional regulator</fullName>
    </submittedName>
</protein>
<dbReference type="AlphaFoldDB" id="A0A2A7UYP5"/>
<dbReference type="OrthoDB" id="9809338at2"/>
<dbReference type="Proteomes" id="UP000220246">
    <property type="component" value="Unassembled WGS sequence"/>
</dbReference>
<dbReference type="InterPro" id="IPR018060">
    <property type="entry name" value="HTH_AraC"/>
</dbReference>
<dbReference type="PROSITE" id="PS01124">
    <property type="entry name" value="HTH_ARAC_FAMILY_2"/>
    <property type="match status" value="1"/>
</dbReference>
<evidence type="ECO:0000256" key="4">
    <source>
        <dbReference type="ARBA" id="ARBA00023163"/>
    </source>
</evidence>
<dbReference type="InterPro" id="IPR014710">
    <property type="entry name" value="RmlC-like_jellyroll"/>
</dbReference>
<organism evidence="6 7">
    <name type="scientific">Comamonas terrigena</name>
    <dbReference type="NCBI Taxonomy" id="32013"/>
    <lineage>
        <taxon>Bacteria</taxon>
        <taxon>Pseudomonadati</taxon>
        <taxon>Pseudomonadota</taxon>
        <taxon>Betaproteobacteria</taxon>
        <taxon>Burkholderiales</taxon>
        <taxon>Comamonadaceae</taxon>
        <taxon>Comamonas</taxon>
    </lineage>
</organism>
<dbReference type="Pfam" id="PF02311">
    <property type="entry name" value="AraC_binding"/>
    <property type="match status" value="1"/>
</dbReference>
<evidence type="ECO:0000259" key="5">
    <source>
        <dbReference type="PROSITE" id="PS01124"/>
    </source>
</evidence>
<reference evidence="7" key="1">
    <citation type="submission" date="2017-09" db="EMBL/GenBank/DDBJ databases">
        <title>FDA dAtabase for Regulatory Grade micrObial Sequences (FDA-ARGOS): Supporting development and validation of Infectious Disease Dx tests.</title>
        <authorList>
            <person name="Minogue T."/>
            <person name="Wolcott M."/>
            <person name="Wasieloski L."/>
            <person name="Aguilar W."/>
            <person name="Moore D."/>
            <person name="Tallon L."/>
            <person name="Sadzewicz L."/>
            <person name="Ott S."/>
            <person name="Zhao X."/>
            <person name="Nagaraj S."/>
            <person name="Vavikolanu K."/>
            <person name="Aluvathingal J."/>
            <person name="Nadendla S."/>
            <person name="Sichtig H."/>
        </authorList>
    </citation>
    <scope>NUCLEOTIDE SEQUENCE [LARGE SCALE GENOMIC DNA]</scope>
    <source>
        <strain evidence="7">FDAARGOS_394</strain>
    </source>
</reference>
<dbReference type="EMBL" id="PDEA01000001">
    <property type="protein sequence ID" value="PEH90412.1"/>
    <property type="molecule type" value="Genomic_DNA"/>
</dbReference>
<dbReference type="SUPFAM" id="SSF46689">
    <property type="entry name" value="Homeodomain-like"/>
    <property type="match status" value="2"/>
</dbReference>
<keyword evidence="3" id="KW-0010">Activator</keyword>
<dbReference type="GO" id="GO:0003700">
    <property type="term" value="F:DNA-binding transcription factor activity"/>
    <property type="evidence" value="ECO:0007669"/>
    <property type="project" value="InterPro"/>
</dbReference>
<keyword evidence="4" id="KW-0804">Transcription</keyword>
<dbReference type="Gene3D" id="1.10.10.60">
    <property type="entry name" value="Homeodomain-like"/>
    <property type="match status" value="2"/>
</dbReference>
<dbReference type="PANTHER" id="PTHR46796">
    <property type="entry name" value="HTH-TYPE TRANSCRIPTIONAL ACTIVATOR RHAS-RELATED"/>
    <property type="match status" value="1"/>
</dbReference>
<comment type="caution">
    <text evidence="6">The sequence shown here is derived from an EMBL/GenBank/DDBJ whole genome shotgun (WGS) entry which is preliminary data.</text>
</comment>
<dbReference type="RefSeq" id="WP_066536568.1">
    <property type="nucleotide sequence ID" value="NZ_PDEA01000001.1"/>
</dbReference>
<sequence>MTAQPHQFHRHPALPWAELRVSRQSPHCYRLHTHMEYSLGIVDAGSAVFQHADGAQPMAAGSVVLIEPGVWHACNPAQVAAWSYRMLYVQADWLHAQLGVAGLRFVQRARHDAATTAAVQRLCQNLLEGDAAAWTQALTALLRQPAIAHLLAAPPALPASDAAVHHALQRLHRQPDATPSVQDLARAEGMSASRFIRHFKAATGVTPGAYRLNLRLNGARRLLAEGAALADAAHAMGFADQAHLQRAFKAHHALTPGRYAQGARP</sequence>
<dbReference type="SMART" id="SM00342">
    <property type="entry name" value="HTH_ARAC"/>
    <property type="match status" value="1"/>
</dbReference>
<dbReference type="InterPro" id="IPR018062">
    <property type="entry name" value="HTH_AraC-typ_CS"/>
</dbReference>
<dbReference type="InterPro" id="IPR050204">
    <property type="entry name" value="AraC_XylS_family_regulators"/>
</dbReference>
<name>A0A2A7UYP5_COMTR</name>
<keyword evidence="7" id="KW-1185">Reference proteome</keyword>
<dbReference type="Pfam" id="PF12833">
    <property type="entry name" value="HTH_18"/>
    <property type="match status" value="1"/>
</dbReference>
<dbReference type="Gene3D" id="2.60.120.10">
    <property type="entry name" value="Jelly Rolls"/>
    <property type="match status" value="1"/>
</dbReference>
<evidence type="ECO:0000256" key="2">
    <source>
        <dbReference type="ARBA" id="ARBA00023125"/>
    </source>
</evidence>
<dbReference type="PANTHER" id="PTHR46796:SF2">
    <property type="entry name" value="TRANSCRIPTIONAL REGULATORY PROTEIN"/>
    <property type="match status" value="1"/>
</dbReference>
<dbReference type="InterPro" id="IPR003313">
    <property type="entry name" value="AraC-bd"/>
</dbReference>
<gene>
    <name evidence="6" type="ORF">CRM82_19045</name>
</gene>
<feature type="domain" description="HTH araC/xylS-type" evidence="5">
    <location>
        <begin position="165"/>
        <end position="262"/>
    </location>
</feature>
<evidence type="ECO:0000256" key="3">
    <source>
        <dbReference type="ARBA" id="ARBA00023159"/>
    </source>
</evidence>